<feature type="chain" id="PRO_5047320903" description="Lipoprotein" evidence="2">
    <location>
        <begin position="29"/>
        <end position="308"/>
    </location>
</feature>
<evidence type="ECO:0000256" key="2">
    <source>
        <dbReference type="SAM" id="SignalP"/>
    </source>
</evidence>
<reference evidence="4" key="1">
    <citation type="journal article" date="2019" name="Int. J. Syst. Evol. Microbiol.">
        <title>The Global Catalogue of Microorganisms (GCM) 10K type strain sequencing project: providing services to taxonomists for standard genome sequencing and annotation.</title>
        <authorList>
            <consortium name="The Broad Institute Genomics Platform"/>
            <consortium name="The Broad Institute Genome Sequencing Center for Infectious Disease"/>
            <person name="Wu L."/>
            <person name="Ma J."/>
        </authorList>
    </citation>
    <scope>NUCLEOTIDE SEQUENCE [LARGE SCALE GENOMIC DNA]</scope>
    <source>
        <strain evidence="4">CCM 8702</strain>
    </source>
</reference>
<sequence length="308" mass="32492">MNRPIKMMSLASALLLTIALTACGQANAPAPEPGETATTQEPPEEPAPSETTEPAEPDMPDEEVVSATGEYNGQGDPHTIEVNLDGTPTSFQLAEGVSSELEGLNEGDTISFEYVERAIEGSDVPQLEIRSLEKAAASGADGGTSGDGDTASSDRPATETFVVGDGVSQTLTGELQTGDGYSLYVLDGYALDAATGRLTLTENPDYYAEIEKLPAGFNLDELRTEGTAKLEQAGGTVEEYGSDTLVESPMMNASLFLQGSSAEEVRDYIVWEAQDGSAYTFHLVIPENEEGSSFYMEATSSLATILSE</sequence>
<dbReference type="RefSeq" id="WP_172247362.1">
    <property type="nucleotide sequence ID" value="NZ_BMDD01000002.1"/>
</dbReference>
<keyword evidence="2" id="KW-0732">Signal</keyword>
<dbReference type="EMBL" id="BMDD01000002">
    <property type="protein sequence ID" value="GGH78135.1"/>
    <property type="molecule type" value="Genomic_DNA"/>
</dbReference>
<accession>A0ABQ1ZVM5</accession>
<name>A0ABQ1ZVM5_9BACL</name>
<evidence type="ECO:0008006" key="5">
    <source>
        <dbReference type="Google" id="ProtNLM"/>
    </source>
</evidence>
<evidence type="ECO:0000313" key="4">
    <source>
        <dbReference type="Proteomes" id="UP000605427"/>
    </source>
</evidence>
<gene>
    <name evidence="3" type="ORF">GCM10007362_22960</name>
</gene>
<organism evidence="3 4">
    <name type="scientific">Saccharibacillus endophyticus</name>
    <dbReference type="NCBI Taxonomy" id="2060666"/>
    <lineage>
        <taxon>Bacteria</taxon>
        <taxon>Bacillati</taxon>
        <taxon>Bacillota</taxon>
        <taxon>Bacilli</taxon>
        <taxon>Bacillales</taxon>
        <taxon>Paenibacillaceae</taxon>
        <taxon>Saccharibacillus</taxon>
    </lineage>
</organism>
<evidence type="ECO:0000256" key="1">
    <source>
        <dbReference type="SAM" id="MobiDB-lite"/>
    </source>
</evidence>
<protein>
    <recommendedName>
        <fullName evidence="5">Lipoprotein</fullName>
    </recommendedName>
</protein>
<feature type="region of interest" description="Disordered" evidence="1">
    <location>
        <begin position="26"/>
        <end position="85"/>
    </location>
</feature>
<feature type="signal peptide" evidence="2">
    <location>
        <begin position="1"/>
        <end position="28"/>
    </location>
</feature>
<proteinExistence type="predicted"/>
<comment type="caution">
    <text evidence="3">The sequence shown here is derived from an EMBL/GenBank/DDBJ whole genome shotgun (WGS) entry which is preliminary data.</text>
</comment>
<keyword evidence="4" id="KW-1185">Reference proteome</keyword>
<evidence type="ECO:0000313" key="3">
    <source>
        <dbReference type="EMBL" id="GGH78135.1"/>
    </source>
</evidence>
<feature type="region of interest" description="Disordered" evidence="1">
    <location>
        <begin position="135"/>
        <end position="157"/>
    </location>
</feature>
<dbReference type="Proteomes" id="UP000605427">
    <property type="component" value="Unassembled WGS sequence"/>
</dbReference>
<dbReference type="PROSITE" id="PS51257">
    <property type="entry name" value="PROKAR_LIPOPROTEIN"/>
    <property type="match status" value="1"/>
</dbReference>
<feature type="compositionally biased region" description="Acidic residues" evidence="1">
    <location>
        <begin position="53"/>
        <end position="64"/>
    </location>
</feature>